<sequence>MSGTNIFREVVEHGTARAKALGYSTINIPLGDTPISGIYAAKVKVGEEEYEAVAYADQKRKVLEAHILDFSEDLYGWNVSIELLAKIREHKKFTDDARLREAIAGDVAATRFYFKKK</sequence>
<dbReference type="SUPFAM" id="SSF82114">
    <property type="entry name" value="Riboflavin kinase-like"/>
    <property type="match status" value="1"/>
</dbReference>
<keyword evidence="4" id="KW-0808">Transferase</keyword>
<evidence type="ECO:0000256" key="5">
    <source>
        <dbReference type="ARBA" id="ARBA00022741"/>
    </source>
</evidence>
<evidence type="ECO:0000256" key="2">
    <source>
        <dbReference type="ARBA" id="ARBA00022630"/>
    </source>
</evidence>
<protein>
    <recommendedName>
        <fullName evidence="1">riboflavin kinase</fullName>
        <ecNumber evidence="1">2.7.1.26</ecNumber>
    </recommendedName>
</protein>
<dbReference type="GO" id="GO:0009231">
    <property type="term" value="P:riboflavin biosynthetic process"/>
    <property type="evidence" value="ECO:0007669"/>
    <property type="project" value="InterPro"/>
</dbReference>
<dbReference type="SMART" id="SM00904">
    <property type="entry name" value="Flavokinase"/>
    <property type="match status" value="1"/>
</dbReference>
<dbReference type="InterPro" id="IPR023468">
    <property type="entry name" value="Riboflavin_kinase"/>
</dbReference>
<reference evidence="10" key="1">
    <citation type="submission" date="2017-09" db="EMBL/GenBank/DDBJ databases">
        <title>Depth-based differentiation of microbial function through sediment-hosted aquifers and enrichment of novel symbionts in the deep terrestrial subsurface.</title>
        <authorList>
            <person name="Probst A.J."/>
            <person name="Ladd B."/>
            <person name="Jarett J.K."/>
            <person name="Geller-Mcgrath D.E."/>
            <person name="Sieber C.M.K."/>
            <person name="Emerson J.B."/>
            <person name="Anantharaman K."/>
            <person name="Thomas B.C."/>
            <person name="Malmstrom R."/>
            <person name="Stieglmeier M."/>
            <person name="Klingl A."/>
            <person name="Woyke T."/>
            <person name="Ryan C.M."/>
            <person name="Banfield J.F."/>
        </authorList>
    </citation>
    <scope>NUCLEOTIDE SEQUENCE [LARGE SCALE GENOMIC DNA]</scope>
</reference>
<dbReference type="AlphaFoldDB" id="A0A2H0UCI9"/>
<evidence type="ECO:0000313" key="9">
    <source>
        <dbReference type="EMBL" id="PIR84148.1"/>
    </source>
</evidence>
<comment type="caution">
    <text evidence="9">The sequence shown here is derived from an EMBL/GenBank/DDBJ whole genome shotgun (WGS) entry which is preliminary data.</text>
</comment>
<dbReference type="GO" id="GO:0005524">
    <property type="term" value="F:ATP binding"/>
    <property type="evidence" value="ECO:0007669"/>
    <property type="project" value="UniProtKB-KW"/>
</dbReference>
<evidence type="ECO:0000256" key="4">
    <source>
        <dbReference type="ARBA" id="ARBA00022679"/>
    </source>
</evidence>
<name>A0A2H0UCI9_9BACT</name>
<dbReference type="GO" id="GO:0008531">
    <property type="term" value="F:riboflavin kinase activity"/>
    <property type="evidence" value="ECO:0007669"/>
    <property type="project" value="UniProtKB-EC"/>
</dbReference>
<evidence type="ECO:0000256" key="1">
    <source>
        <dbReference type="ARBA" id="ARBA00012105"/>
    </source>
</evidence>
<organism evidence="9 10">
    <name type="scientific">Candidatus Kaiserbacteria bacterium CG10_big_fil_rev_8_21_14_0_10_51_14</name>
    <dbReference type="NCBI Taxonomy" id="1974610"/>
    <lineage>
        <taxon>Bacteria</taxon>
        <taxon>Candidatus Kaiseribacteriota</taxon>
    </lineage>
</organism>
<evidence type="ECO:0000256" key="6">
    <source>
        <dbReference type="ARBA" id="ARBA00022840"/>
    </source>
</evidence>
<evidence type="ECO:0000256" key="7">
    <source>
        <dbReference type="ARBA" id="ARBA00047880"/>
    </source>
</evidence>
<dbReference type="Gene3D" id="2.40.30.30">
    <property type="entry name" value="Riboflavin kinase-like"/>
    <property type="match status" value="1"/>
</dbReference>
<keyword evidence="6" id="KW-0067">ATP-binding</keyword>
<comment type="catalytic activity">
    <reaction evidence="7">
        <text>riboflavin + ATP = FMN + ADP + H(+)</text>
        <dbReference type="Rhea" id="RHEA:14357"/>
        <dbReference type="ChEBI" id="CHEBI:15378"/>
        <dbReference type="ChEBI" id="CHEBI:30616"/>
        <dbReference type="ChEBI" id="CHEBI:57986"/>
        <dbReference type="ChEBI" id="CHEBI:58210"/>
        <dbReference type="ChEBI" id="CHEBI:456216"/>
        <dbReference type="EC" id="2.7.1.26"/>
    </reaction>
</comment>
<feature type="domain" description="Riboflavin kinase" evidence="8">
    <location>
        <begin position="1"/>
        <end position="115"/>
    </location>
</feature>
<dbReference type="Pfam" id="PF01687">
    <property type="entry name" value="Flavokinase"/>
    <property type="match status" value="1"/>
</dbReference>
<gene>
    <name evidence="9" type="ORF">COU18_00105</name>
</gene>
<dbReference type="Proteomes" id="UP000231192">
    <property type="component" value="Unassembled WGS sequence"/>
</dbReference>
<dbReference type="PANTHER" id="PTHR22749:SF6">
    <property type="entry name" value="RIBOFLAVIN KINASE"/>
    <property type="match status" value="1"/>
</dbReference>
<dbReference type="InterPro" id="IPR015865">
    <property type="entry name" value="Riboflavin_kinase_bac/euk"/>
</dbReference>
<dbReference type="EMBL" id="PFBK01000002">
    <property type="protein sequence ID" value="PIR84148.1"/>
    <property type="molecule type" value="Genomic_DNA"/>
</dbReference>
<dbReference type="InterPro" id="IPR023465">
    <property type="entry name" value="Riboflavin_kinase_dom_sf"/>
</dbReference>
<evidence type="ECO:0000256" key="3">
    <source>
        <dbReference type="ARBA" id="ARBA00022643"/>
    </source>
</evidence>
<evidence type="ECO:0000313" key="10">
    <source>
        <dbReference type="Proteomes" id="UP000231192"/>
    </source>
</evidence>
<keyword evidence="3" id="KW-0288">FMN</keyword>
<accession>A0A2H0UCI9</accession>
<keyword evidence="2" id="KW-0285">Flavoprotein</keyword>
<evidence type="ECO:0000259" key="8">
    <source>
        <dbReference type="SMART" id="SM00904"/>
    </source>
</evidence>
<dbReference type="EC" id="2.7.1.26" evidence="1"/>
<keyword evidence="5" id="KW-0547">Nucleotide-binding</keyword>
<proteinExistence type="predicted"/>
<dbReference type="GO" id="GO:0009398">
    <property type="term" value="P:FMN biosynthetic process"/>
    <property type="evidence" value="ECO:0007669"/>
    <property type="project" value="TreeGrafter"/>
</dbReference>
<dbReference type="PANTHER" id="PTHR22749">
    <property type="entry name" value="RIBOFLAVIN KINASE/FMN ADENYLYLTRANSFERASE"/>
    <property type="match status" value="1"/>
</dbReference>